<gene>
    <name evidence="7" type="ordered locus">Smar_1131</name>
</gene>
<dbReference type="Gene3D" id="3.40.50.280">
    <property type="entry name" value="Cobalamin-binding domain"/>
    <property type="match status" value="1"/>
</dbReference>
<evidence type="ECO:0000256" key="4">
    <source>
        <dbReference type="ARBA" id="ARBA00023004"/>
    </source>
</evidence>
<dbReference type="Pfam" id="PF04055">
    <property type="entry name" value="Radical_SAM"/>
    <property type="match status" value="1"/>
</dbReference>
<dbReference type="AlphaFoldDB" id="A3DNL6"/>
<evidence type="ECO:0000256" key="5">
    <source>
        <dbReference type="ARBA" id="ARBA00023014"/>
    </source>
</evidence>
<comment type="cofactor">
    <cofactor evidence="1">
        <name>[4Fe-4S] cluster</name>
        <dbReference type="ChEBI" id="CHEBI:49883"/>
    </cofactor>
</comment>
<dbReference type="Pfam" id="PF02310">
    <property type="entry name" value="B12-binding"/>
    <property type="match status" value="1"/>
</dbReference>
<evidence type="ECO:0000256" key="3">
    <source>
        <dbReference type="ARBA" id="ARBA00022723"/>
    </source>
</evidence>
<dbReference type="HOGENOM" id="CLU_508670_0_0_2"/>
<proteinExistence type="predicted"/>
<dbReference type="InterPro" id="IPR006638">
    <property type="entry name" value="Elp3/MiaA/NifB-like_rSAM"/>
</dbReference>
<dbReference type="InterPro" id="IPR058240">
    <property type="entry name" value="rSAM_sf"/>
</dbReference>
<dbReference type="PANTHER" id="PTHR43409">
    <property type="entry name" value="ANAEROBIC MAGNESIUM-PROTOPORPHYRIN IX MONOMETHYL ESTER CYCLASE-RELATED"/>
    <property type="match status" value="1"/>
</dbReference>
<dbReference type="InterPro" id="IPR023404">
    <property type="entry name" value="rSAM_horseshoe"/>
</dbReference>
<dbReference type="Proteomes" id="UP000000254">
    <property type="component" value="Chromosome"/>
</dbReference>
<dbReference type="Gene3D" id="3.80.30.20">
    <property type="entry name" value="tm_1862 like domain"/>
    <property type="match status" value="1"/>
</dbReference>
<dbReference type="KEGG" id="smr:Smar_1131"/>
<dbReference type="InterPro" id="IPR006158">
    <property type="entry name" value="Cobalamin-bd"/>
</dbReference>
<dbReference type="SFLD" id="SFLDS00029">
    <property type="entry name" value="Radical_SAM"/>
    <property type="match status" value="1"/>
</dbReference>
<feature type="domain" description="Radical SAM core" evidence="6">
    <location>
        <begin position="207"/>
        <end position="475"/>
    </location>
</feature>
<keyword evidence="8" id="KW-1185">Reference proteome</keyword>
<dbReference type="PANTHER" id="PTHR43409:SF17">
    <property type="entry name" value="METHYLTHIOTRANSFERASE MJ0865-RELATED"/>
    <property type="match status" value="1"/>
</dbReference>
<reference evidence="7 8" key="2">
    <citation type="journal article" date="2009" name="Stand. Genomic Sci.">
        <title>Complete genome sequence of Staphylothermus marinus Stetter and Fiala 1986 type strain F1.</title>
        <authorList>
            <person name="Anderson I.J."/>
            <person name="Sun H."/>
            <person name="Lapidus A."/>
            <person name="Copeland A."/>
            <person name="Glavina Del Rio T."/>
            <person name="Tice H."/>
            <person name="Dalin E."/>
            <person name="Lucas S."/>
            <person name="Barry K."/>
            <person name="Land M."/>
            <person name="Richardson P."/>
            <person name="Huber H."/>
            <person name="Kyrpides N.C."/>
        </authorList>
    </citation>
    <scope>NUCLEOTIDE SEQUENCE [LARGE SCALE GENOMIC DNA]</scope>
    <source>
        <strain evidence="8">ATCC 43588 / DSM 3639 / JCM 9404 / F1</strain>
    </source>
</reference>
<dbReference type="SMART" id="SM00729">
    <property type="entry name" value="Elp3"/>
    <property type="match status" value="1"/>
</dbReference>
<accession>A3DNL6</accession>
<evidence type="ECO:0000313" key="8">
    <source>
        <dbReference type="Proteomes" id="UP000000254"/>
    </source>
</evidence>
<dbReference type="EMBL" id="CP000575">
    <property type="protein sequence ID" value="ABN70226.1"/>
    <property type="molecule type" value="Genomic_DNA"/>
</dbReference>
<dbReference type="OrthoDB" id="2305at2157"/>
<protein>
    <submittedName>
        <fullName evidence="7">Radical SAM domain protein</fullName>
    </submittedName>
</protein>
<sequence length="535" mass="59785">MLTMKVLVIDALARASGSRYSTFDVVGAGPRVVAGIIKNAGFKTDLKAYELVINKPELLRNYETILISAMSSDKGALSKLLNLIENINYKGKIIVGGPISFEYKELLKNNPRINYVLIGEAEIPLPKLLDNIISGEKVGNVPAVAFKDENGEIKVTSPHIYTPAEIISKNKPWVEIEKSYPDHKVYRYYVEVVRGCSNYFRPIISGIDGLNCIKCFICRKGDLDKRMYCPANIPPGCGFCSVPYMFGPARSRSIDSIVEEINELVGHGAKRIVLSAPDFLDYGRDLLVKPKPLTDPCHPKPNIEMIEALLSSLFEIDRVRNKSVRIFIENIKACLVTEDLAKILGKYLSGTTIHIGLETGDSKYNSLVLGKPISVEHVYKAVKLLKANGLRPYVYLMYGLPLANEKVYRKTLRVISKLSSLGVEKITLYKFVPLPGTAFQNLKPDIKQYSRIISLIKKKVEKYNLLTKTSFIGRKIHVLLLHSNGKYYGYPINHGPTVFVKGLTSPGFSGCEALVEIYDVAPRFLWGKFIRILTC</sequence>
<dbReference type="SUPFAM" id="SSF102114">
    <property type="entry name" value="Radical SAM enzymes"/>
    <property type="match status" value="1"/>
</dbReference>
<keyword evidence="4" id="KW-0408">Iron</keyword>
<dbReference type="STRING" id="399550.Smar_1131"/>
<keyword evidence="5" id="KW-0411">Iron-sulfur</keyword>
<evidence type="ECO:0000256" key="1">
    <source>
        <dbReference type="ARBA" id="ARBA00001966"/>
    </source>
</evidence>
<evidence type="ECO:0000259" key="6">
    <source>
        <dbReference type="PROSITE" id="PS51918"/>
    </source>
</evidence>
<evidence type="ECO:0000313" key="7">
    <source>
        <dbReference type="EMBL" id="ABN70226.1"/>
    </source>
</evidence>
<dbReference type="GO" id="GO:0031419">
    <property type="term" value="F:cobalamin binding"/>
    <property type="evidence" value="ECO:0007669"/>
    <property type="project" value="InterPro"/>
</dbReference>
<reference evidence="8" key="1">
    <citation type="journal article" date="2009" name="BMC Genomics">
        <title>The complete genome sequence of Staphylothermus marinus reveals differences in sulfur metabolism among heterotrophic Crenarchaeota.</title>
        <authorList>
            <person name="Anderson I.J."/>
            <person name="Dharmarajan L."/>
            <person name="Rodriguez J."/>
            <person name="Hooper S."/>
            <person name="Porat I."/>
            <person name="Ulrich L.E."/>
            <person name="Elkins J.G."/>
            <person name="Mavromatis K."/>
            <person name="Sun H."/>
            <person name="Land M."/>
            <person name="Lapidus A."/>
            <person name="Lucas S."/>
            <person name="Barry K."/>
            <person name="Huber H."/>
            <person name="Zhulin I.B."/>
            <person name="Whitman W.B."/>
            <person name="Mukhopadhyay B."/>
            <person name="Woese C."/>
            <person name="Bristow J."/>
            <person name="Kyrpides N."/>
        </authorList>
    </citation>
    <scope>NUCLEOTIDE SEQUENCE [LARGE SCALE GENOMIC DNA]</scope>
    <source>
        <strain evidence="8">ATCC 43588 / DSM 3639 / JCM 9404 / F1</strain>
    </source>
</reference>
<dbReference type="GO" id="GO:0051536">
    <property type="term" value="F:iron-sulfur cluster binding"/>
    <property type="evidence" value="ECO:0007669"/>
    <property type="project" value="UniProtKB-KW"/>
</dbReference>
<dbReference type="GO" id="GO:0003824">
    <property type="term" value="F:catalytic activity"/>
    <property type="evidence" value="ECO:0007669"/>
    <property type="project" value="InterPro"/>
</dbReference>
<name>A3DNL6_STAMF</name>
<dbReference type="InterPro" id="IPR051198">
    <property type="entry name" value="BchE-like"/>
</dbReference>
<dbReference type="eggNOG" id="arCOG01356">
    <property type="taxonomic scope" value="Archaea"/>
</dbReference>
<keyword evidence="2" id="KW-0949">S-adenosyl-L-methionine</keyword>
<dbReference type="InterPro" id="IPR007197">
    <property type="entry name" value="rSAM"/>
</dbReference>
<evidence type="ECO:0000256" key="2">
    <source>
        <dbReference type="ARBA" id="ARBA00022691"/>
    </source>
</evidence>
<organism evidence="7 8">
    <name type="scientific">Staphylothermus marinus (strain ATCC 43588 / DSM 3639 / JCM 9404 / F1)</name>
    <dbReference type="NCBI Taxonomy" id="399550"/>
    <lineage>
        <taxon>Archaea</taxon>
        <taxon>Thermoproteota</taxon>
        <taxon>Thermoprotei</taxon>
        <taxon>Desulfurococcales</taxon>
        <taxon>Desulfurococcaceae</taxon>
        <taxon>Staphylothermus</taxon>
    </lineage>
</organism>
<dbReference type="GO" id="GO:0046872">
    <property type="term" value="F:metal ion binding"/>
    <property type="evidence" value="ECO:0007669"/>
    <property type="project" value="UniProtKB-KW"/>
</dbReference>
<keyword evidence="3" id="KW-0479">Metal-binding</keyword>
<dbReference type="PROSITE" id="PS51918">
    <property type="entry name" value="RADICAL_SAM"/>
    <property type="match status" value="1"/>
</dbReference>